<keyword evidence="2" id="KW-0732">Signal</keyword>
<dbReference type="SUPFAM" id="SSF53807">
    <property type="entry name" value="Helical backbone' metal receptor"/>
    <property type="match status" value="1"/>
</dbReference>
<name>A0A919WGF6_9BACI</name>
<evidence type="ECO:0000256" key="1">
    <source>
        <dbReference type="ARBA" id="ARBA00008814"/>
    </source>
</evidence>
<dbReference type="Gene3D" id="3.40.50.1980">
    <property type="entry name" value="Nitrogenase molybdenum iron protein domain"/>
    <property type="match status" value="2"/>
</dbReference>
<dbReference type="RefSeq" id="WP_095313502.1">
    <property type="nucleotide sequence ID" value="NZ_BORC01000002.1"/>
</dbReference>
<reference evidence="4" key="1">
    <citation type="submission" date="2021-03" db="EMBL/GenBank/DDBJ databases">
        <title>Antimicrobial resistance genes in bacteria isolated from Japanese honey, and their potential for conferring macrolide and lincosamide resistance in the American foulbrood pathogen Paenibacillus larvae.</title>
        <authorList>
            <person name="Okamoto M."/>
            <person name="Kumagai M."/>
            <person name="Kanamori H."/>
            <person name="Takamatsu D."/>
        </authorList>
    </citation>
    <scope>NUCLEOTIDE SEQUENCE</scope>
    <source>
        <strain evidence="4">J27TS8</strain>
    </source>
</reference>
<dbReference type="Pfam" id="PF01497">
    <property type="entry name" value="Peripla_BP_2"/>
    <property type="match status" value="1"/>
</dbReference>
<dbReference type="InterPro" id="IPR054828">
    <property type="entry name" value="Vit_B12_bind_prot"/>
</dbReference>
<organism evidence="4 5">
    <name type="scientific">Robertmurraya siralis</name>
    <dbReference type="NCBI Taxonomy" id="77777"/>
    <lineage>
        <taxon>Bacteria</taxon>
        <taxon>Bacillati</taxon>
        <taxon>Bacillota</taxon>
        <taxon>Bacilli</taxon>
        <taxon>Bacillales</taxon>
        <taxon>Bacillaceae</taxon>
        <taxon>Robertmurraya</taxon>
    </lineage>
</organism>
<dbReference type="NCBIfam" id="NF038402">
    <property type="entry name" value="TroA_like"/>
    <property type="match status" value="1"/>
</dbReference>
<dbReference type="AlphaFoldDB" id="A0A919WGF6"/>
<accession>A0A919WGF6</accession>
<dbReference type="PANTHER" id="PTHR30535:SF35">
    <property type="entry name" value="PERIPLASMIC BINDING PROTEIN"/>
    <property type="match status" value="1"/>
</dbReference>
<dbReference type="PROSITE" id="PS50983">
    <property type="entry name" value="FE_B12_PBP"/>
    <property type="match status" value="1"/>
</dbReference>
<dbReference type="InterPro" id="IPR050902">
    <property type="entry name" value="ABC_Transporter_SBP"/>
</dbReference>
<dbReference type="EMBL" id="BORC01000002">
    <property type="protein sequence ID" value="GIN61343.1"/>
    <property type="molecule type" value="Genomic_DNA"/>
</dbReference>
<evidence type="ECO:0000256" key="2">
    <source>
        <dbReference type="ARBA" id="ARBA00022729"/>
    </source>
</evidence>
<sequence length="262" mass="30588">MLKRMEDHLQRKIEFEYPPRRIVSLCPAITETLYALGLESEIVGRTRYCIFPKDKVEQAMIVGGTKDIEMEMVRKLNPDLIIAEKEENTKEIVELLEYNFPVFVAEVRSITESYRMIKDMGIITNHENNAQCLIDSIKKEFMTLPKITGKRAAYVIWRNPYMVVGGNTYINSVLEEMGFQNPFAISPQRYPSITKEEFQESQLDYIFLATEPFHFKEKHKQEFLEFLPDAVPLIVDGEMFWYGAKMKEAANYFKGRMVSECC</sequence>
<proteinExistence type="inferred from homology"/>
<evidence type="ECO:0000259" key="3">
    <source>
        <dbReference type="PROSITE" id="PS50983"/>
    </source>
</evidence>
<comment type="caution">
    <text evidence="4">The sequence shown here is derived from an EMBL/GenBank/DDBJ whole genome shotgun (WGS) entry which is preliminary data.</text>
</comment>
<dbReference type="InterPro" id="IPR002491">
    <property type="entry name" value="ABC_transptr_periplasmic_BD"/>
</dbReference>
<keyword evidence="5" id="KW-1185">Reference proteome</keyword>
<protein>
    <submittedName>
        <fullName evidence="4">Iron ABC transporter</fullName>
    </submittedName>
</protein>
<evidence type="ECO:0000313" key="5">
    <source>
        <dbReference type="Proteomes" id="UP000682111"/>
    </source>
</evidence>
<dbReference type="PANTHER" id="PTHR30535">
    <property type="entry name" value="VITAMIN B12-BINDING PROTEIN"/>
    <property type="match status" value="1"/>
</dbReference>
<feature type="domain" description="Fe/B12 periplasmic-binding" evidence="3">
    <location>
        <begin position="21"/>
        <end position="262"/>
    </location>
</feature>
<comment type="similarity">
    <text evidence="1">Belongs to the bacterial solute-binding protein 8 family.</text>
</comment>
<dbReference type="OrthoDB" id="9816357at2"/>
<dbReference type="Proteomes" id="UP000682111">
    <property type="component" value="Unassembled WGS sequence"/>
</dbReference>
<gene>
    <name evidence="4" type="primary">fecB_1</name>
    <name evidence="4" type="ORF">J27TS8_13360</name>
</gene>
<evidence type="ECO:0000313" key="4">
    <source>
        <dbReference type="EMBL" id="GIN61343.1"/>
    </source>
</evidence>